<comment type="caution">
    <text evidence="10">The sequence shown here is derived from an EMBL/GenBank/DDBJ whole genome shotgun (WGS) entry which is preliminary data.</text>
</comment>
<dbReference type="SMART" id="SM01057">
    <property type="entry name" value="Carb_anhydrase"/>
    <property type="match status" value="1"/>
</dbReference>
<comment type="catalytic activity">
    <reaction evidence="6">
        <text>hydrogencarbonate + H(+) = CO2 + H2O</text>
        <dbReference type="Rhea" id="RHEA:10748"/>
        <dbReference type="ChEBI" id="CHEBI:15377"/>
        <dbReference type="ChEBI" id="CHEBI:15378"/>
        <dbReference type="ChEBI" id="CHEBI:16526"/>
        <dbReference type="ChEBI" id="CHEBI:17544"/>
        <dbReference type="EC" id="4.2.1.1"/>
    </reaction>
</comment>
<evidence type="ECO:0000256" key="5">
    <source>
        <dbReference type="ARBA" id="ARBA00023239"/>
    </source>
</evidence>
<evidence type="ECO:0000256" key="7">
    <source>
        <dbReference type="SAM" id="MobiDB-lite"/>
    </source>
</evidence>
<dbReference type="AlphaFoldDB" id="A0A086SUY8"/>
<proteinExistence type="inferred from homology"/>
<dbReference type="InterPro" id="IPR041891">
    <property type="entry name" value="Alpha_CA_prokaryot-like"/>
</dbReference>
<keyword evidence="4" id="KW-0862">Zinc</keyword>
<dbReference type="GO" id="GO:0008270">
    <property type="term" value="F:zinc ion binding"/>
    <property type="evidence" value="ECO:0007669"/>
    <property type="project" value="InterPro"/>
</dbReference>
<dbReference type="HOGENOM" id="CLU_039326_0_1_1"/>
<organism evidence="10 11">
    <name type="scientific">Hapsidospora chrysogenum (strain ATCC 11550 / CBS 779.69 / DSM 880 / IAM 14645 / JCM 23072 / IMI 49137)</name>
    <name type="common">Acremonium chrysogenum</name>
    <dbReference type="NCBI Taxonomy" id="857340"/>
    <lineage>
        <taxon>Eukaryota</taxon>
        <taxon>Fungi</taxon>
        <taxon>Dikarya</taxon>
        <taxon>Ascomycota</taxon>
        <taxon>Pezizomycotina</taxon>
        <taxon>Sordariomycetes</taxon>
        <taxon>Hypocreomycetidae</taxon>
        <taxon>Hypocreales</taxon>
        <taxon>Bionectriaceae</taxon>
        <taxon>Hapsidospora</taxon>
    </lineage>
</organism>
<protein>
    <recommendedName>
        <fullName evidence="2">carbonic anhydrase</fullName>
        <ecNumber evidence="2">4.2.1.1</ecNumber>
    </recommendedName>
</protein>
<name>A0A086SUY8_HAPC1</name>
<evidence type="ECO:0000256" key="4">
    <source>
        <dbReference type="ARBA" id="ARBA00022833"/>
    </source>
</evidence>
<evidence type="ECO:0000256" key="6">
    <source>
        <dbReference type="ARBA" id="ARBA00048348"/>
    </source>
</evidence>
<evidence type="ECO:0000256" key="8">
    <source>
        <dbReference type="SAM" id="SignalP"/>
    </source>
</evidence>
<dbReference type="Gene3D" id="3.10.200.10">
    <property type="entry name" value="Alpha carbonic anhydrase"/>
    <property type="match status" value="1"/>
</dbReference>
<feature type="compositionally biased region" description="Polar residues" evidence="7">
    <location>
        <begin position="219"/>
        <end position="245"/>
    </location>
</feature>
<dbReference type="STRING" id="857340.A0A086SUY8"/>
<dbReference type="GO" id="GO:0004089">
    <property type="term" value="F:carbonate dehydratase activity"/>
    <property type="evidence" value="ECO:0007669"/>
    <property type="project" value="UniProtKB-EC"/>
</dbReference>
<evidence type="ECO:0000256" key="2">
    <source>
        <dbReference type="ARBA" id="ARBA00012925"/>
    </source>
</evidence>
<dbReference type="SUPFAM" id="SSF51069">
    <property type="entry name" value="Carbonic anhydrase"/>
    <property type="match status" value="1"/>
</dbReference>
<feature type="region of interest" description="Disordered" evidence="7">
    <location>
        <begin position="181"/>
        <end position="245"/>
    </location>
</feature>
<evidence type="ECO:0000313" key="10">
    <source>
        <dbReference type="EMBL" id="KFH40920.1"/>
    </source>
</evidence>
<dbReference type="PANTHER" id="PTHR18952:SF265">
    <property type="entry name" value="CARBONIC ANHYDRASE"/>
    <property type="match status" value="1"/>
</dbReference>
<dbReference type="InterPro" id="IPR001148">
    <property type="entry name" value="CA_dom"/>
</dbReference>
<dbReference type="InterPro" id="IPR036398">
    <property type="entry name" value="CA_dom_sf"/>
</dbReference>
<evidence type="ECO:0000256" key="3">
    <source>
        <dbReference type="ARBA" id="ARBA00022723"/>
    </source>
</evidence>
<keyword evidence="5" id="KW-0456">Lyase</keyword>
<keyword evidence="8" id="KW-0732">Signal</keyword>
<feature type="signal peptide" evidence="8">
    <location>
        <begin position="1"/>
        <end position="21"/>
    </location>
</feature>
<evidence type="ECO:0000256" key="1">
    <source>
        <dbReference type="ARBA" id="ARBA00010718"/>
    </source>
</evidence>
<accession>A0A086SUY8</accession>
<dbReference type="Pfam" id="PF00194">
    <property type="entry name" value="Carb_anhydrase"/>
    <property type="match status" value="2"/>
</dbReference>
<dbReference type="PANTHER" id="PTHR18952">
    <property type="entry name" value="CARBONIC ANHYDRASE"/>
    <property type="match status" value="1"/>
</dbReference>
<keyword evidence="3" id="KW-0479">Metal-binding</keyword>
<dbReference type="OrthoDB" id="429145at2759"/>
<feature type="chain" id="PRO_5001815110" description="carbonic anhydrase" evidence="8">
    <location>
        <begin position="22"/>
        <end position="344"/>
    </location>
</feature>
<evidence type="ECO:0000259" key="9">
    <source>
        <dbReference type="PROSITE" id="PS51144"/>
    </source>
</evidence>
<comment type="similarity">
    <text evidence="1">Belongs to the alpha-carbonic anhydrase family.</text>
</comment>
<dbReference type="CDD" id="cd03124">
    <property type="entry name" value="alpha_CA_prokaryotic_like"/>
    <property type="match status" value="1"/>
</dbReference>
<keyword evidence="11" id="KW-1185">Reference proteome</keyword>
<dbReference type="InterPro" id="IPR023561">
    <property type="entry name" value="Carbonic_anhydrase_a-class"/>
</dbReference>
<evidence type="ECO:0000313" key="11">
    <source>
        <dbReference type="Proteomes" id="UP000029964"/>
    </source>
</evidence>
<reference evidence="11" key="1">
    <citation type="journal article" date="2014" name="Genome Announc.">
        <title>Genome sequence and annotation of Acremonium chrysogenum, producer of the beta-lactam antibiotic cephalosporin C.</title>
        <authorList>
            <person name="Terfehr D."/>
            <person name="Dahlmann T.A."/>
            <person name="Specht T."/>
            <person name="Zadra I."/>
            <person name="Kuernsteiner H."/>
            <person name="Kueck U."/>
        </authorList>
    </citation>
    <scope>NUCLEOTIDE SEQUENCE [LARGE SCALE GENOMIC DNA]</scope>
    <source>
        <strain evidence="11">ATCC 11550 / CBS 779.69 / DSM 880 / IAM 14645 / JCM 23072 / IMI 49137</strain>
    </source>
</reference>
<sequence length="344" mass="36090">MKDSGIFSLAALLAVASTANASCAYGTWLRPRSEGGTAEVATFGYSGRTGPANWDALDDENALCAKGTRQSPINLVENSLPVIPAAHLSLCLADMPSGAVFENLGSTVEVVTVPETECGATVGESTMTYNGVDYTLQQFHFHLPSEHLDDGESLAMEMHMVWEGTGGEIAMIGVFIDIDDGTDRSRPGKSGHGAGGKKPECPGEGGSGGGKNPTDPSRPASNSTLPASNSTTLSRRTYHPSTAATTPSILLETVLGAVEEIEKPGTRTKTPPLVMAELAKILNRGTFQTYEGSLTTPPCTEGVRWLVSDQKLSIKASTFIKARGVIGYNARFPQNTPGGENVLS</sequence>
<dbReference type="PROSITE" id="PS51144">
    <property type="entry name" value="ALPHA_CA_2"/>
    <property type="match status" value="1"/>
</dbReference>
<dbReference type="EMBL" id="JPKY01000157">
    <property type="protein sequence ID" value="KFH40920.1"/>
    <property type="molecule type" value="Genomic_DNA"/>
</dbReference>
<gene>
    <name evidence="10" type="ORF">ACRE_083770</name>
</gene>
<feature type="domain" description="Alpha-carbonic anhydrase" evidence="9">
    <location>
        <begin position="41"/>
        <end position="344"/>
    </location>
</feature>
<dbReference type="Proteomes" id="UP000029964">
    <property type="component" value="Unassembled WGS sequence"/>
</dbReference>
<dbReference type="EC" id="4.2.1.1" evidence="2"/>